<organism evidence="2 3">
    <name type="scientific">Zizania palustris</name>
    <name type="common">Northern wild rice</name>
    <dbReference type="NCBI Taxonomy" id="103762"/>
    <lineage>
        <taxon>Eukaryota</taxon>
        <taxon>Viridiplantae</taxon>
        <taxon>Streptophyta</taxon>
        <taxon>Embryophyta</taxon>
        <taxon>Tracheophyta</taxon>
        <taxon>Spermatophyta</taxon>
        <taxon>Magnoliopsida</taxon>
        <taxon>Liliopsida</taxon>
        <taxon>Poales</taxon>
        <taxon>Poaceae</taxon>
        <taxon>BOP clade</taxon>
        <taxon>Oryzoideae</taxon>
        <taxon>Oryzeae</taxon>
        <taxon>Zizaniinae</taxon>
        <taxon>Zizania</taxon>
    </lineage>
</organism>
<protein>
    <submittedName>
        <fullName evidence="2">Uncharacterized protein</fullName>
    </submittedName>
</protein>
<gene>
    <name evidence="2" type="ORF">GUJ93_ZPchr0002g23662</name>
</gene>
<accession>A0A8J5SG13</accession>
<dbReference type="Proteomes" id="UP000729402">
    <property type="component" value="Unassembled WGS sequence"/>
</dbReference>
<comment type="caution">
    <text evidence="2">The sequence shown here is derived from an EMBL/GenBank/DDBJ whole genome shotgun (WGS) entry which is preliminary data.</text>
</comment>
<sequence length="75" mass="7709">MILLAREPISGEGFELFLGGERTEKGTAMASSGGGGSLRQSDRQGFAPSFTIDAGATCYFSTPKQGAAPSSIYAT</sequence>
<evidence type="ECO:0000313" key="3">
    <source>
        <dbReference type="Proteomes" id="UP000729402"/>
    </source>
</evidence>
<proteinExistence type="predicted"/>
<reference evidence="2" key="1">
    <citation type="journal article" date="2021" name="bioRxiv">
        <title>Whole Genome Assembly and Annotation of Northern Wild Rice, Zizania palustris L., Supports a Whole Genome Duplication in the Zizania Genus.</title>
        <authorList>
            <person name="Haas M."/>
            <person name="Kono T."/>
            <person name="Macchietto M."/>
            <person name="Millas R."/>
            <person name="McGilp L."/>
            <person name="Shao M."/>
            <person name="Duquette J."/>
            <person name="Hirsch C.N."/>
            <person name="Kimball J."/>
        </authorList>
    </citation>
    <scope>NUCLEOTIDE SEQUENCE</scope>
    <source>
        <tissue evidence="2">Fresh leaf tissue</tissue>
    </source>
</reference>
<feature type="region of interest" description="Disordered" evidence="1">
    <location>
        <begin position="25"/>
        <end position="44"/>
    </location>
</feature>
<dbReference type="AlphaFoldDB" id="A0A8J5SG13"/>
<evidence type="ECO:0000313" key="2">
    <source>
        <dbReference type="EMBL" id="KAG8060835.1"/>
    </source>
</evidence>
<keyword evidence="3" id="KW-1185">Reference proteome</keyword>
<dbReference type="EMBL" id="JAAALK010000287">
    <property type="protein sequence ID" value="KAG8060835.1"/>
    <property type="molecule type" value="Genomic_DNA"/>
</dbReference>
<name>A0A8J5SG13_ZIZPA</name>
<evidence type="ECO:0000256" key="1">
    <source>
        <dbReference type="SAM" id="MobiDB-lite"/>
    </source>
</evidence>
<reference evidence="2" key="2">
    <citation type="submission" date="2021-02" db="EMBL/GenBank/DDBJ databases">
        <authorList>
            <person name="Kimball J.A."/>
            <person name="Haas M.W."/>
            <person name="Macchietto M."/>
            <person name="Kono T."/>
            <person name="Duquette J."/>
            <person name="Shao M."/>
        </authorList>
    </citation>
    <scope>NUCLEOTIDE SEQUENCE</scope>
    <source>
        <tissue evidence="2">Fresh leaf tissue</tissue>
    </source>
</reference>